<dbReference type="Pfam" id="PF20221">
    <property type="entry name" value="DUF6580"/>
    <property type="match status" value="1"/>
</dbReference>
<accession>A0A1F8CMX8</accession>
<dbReference type="EMBL" id="MGHU01000040">
    <property type="protein sequence ID" value="OGM76925.1"/>
    <property type="molecule type" value="Genomic_DNA"/>
</dbReference>
<evidence type="ECO:0000313" key="3">
    <source>
        <dbReference type="Proteomes" id="UP000179241"/>
    </source>
</evidence>
<evidence type="ECO:0000256" key="1">
    <source>
        <dbReference type="SAM" id="Phobius"/>
    </source>
</evidence>
<evidence type="ECO:0000313" key="2">
    <source>
        <dbReference type="EMBL" id="OGM76925.1"/>
    </source>
</evidence>
<dbReference type="Proteomes" id="UP000179241">
    <property type="component" value="Unassembled WGS sequence"/>
</dbReference>
<reference evidence="2 3" key="1">
    <citation type="journal article" date="2016" name="Nat. Commun.">
        <title>Thousands of microbial genomes shed light on interconnected biogeochemical processes in an aquifer system.</title>
        <authorList>
            <person name="Anantharaman K."/>
            <person name="Brown C.T."/>
            <person name="Hug L.A."/>
            <person name="Sharon I."/>
            <person name="Castelle C.J."/>
            <person name="Probst A.J."/>
            <person name="Thomas B.C."/>
            <person name="Singh A."/>
            <person name="Wilkins M.J."/>
            <person name="Karaoz U."/>
            <person name="Brodie E.L."/>
            <person name="Williams K.H."/>
            <person name="Hubbard S.S."/>
            <person name="Banfield J.F."/>
        </authorList>
    </citation>
    <scope>NUCLEOTIDE SEQUENCE [LARGE SCALE GENOMIC DNA]</scope>
</reference>
<evidence type="ECO:0008006" key="4">
    <source>
        <dbReference type="Google" id="ProtNLM"/>
    </source>
</evidence>
<keyword evidence="1" id="KW-0812">Transmembrane</keyword>
<comment type="caution">
    <text evidence="2">The sequence shown here is derived from an EMBL/GenBank/DDBJ whole genome shotgun (WGS) entry which is preliminary data.</text>
</comment>
<dbReference type="InterPro" id="IPR046487">
    <property type="entry name" value="DUF6580"/>
</dbReference>
<feature type="transmembrane region" description="Helical" evidence="1">
    <location>
        <begin position="49"/>
        <end position="82"/>
    </location>
</feature>
<proteinExistence type="predicted"/>
<name>A0A1F8CMX8_9BACT</name>
<keyword evidence="1" id="KW-0472">Membrane</keyword>
<protein>
    <recommendedName>
        <fullName evidence="4">Rod shape-determining protein MreD</fullName>
    </recommendedName>
</protein>
<sequence>MKNHNSKPFFLVLFVLAFLERTVWDLGPNVELITTVMVLASFLYPKYSLWGTLAVVILSDLVLGNSNIFLFTWSGFLIPAFLLSRPRLMKGFFCSPKRRGLIRVMGLGFSSNIFFYFWTNLGVWLLDSWGMYDKTVAGLVHCYINALPFLKNQLVSSLVFIPLFYLAYKAIQSVNLPRNSFSTLSARKIFIKD</sequence>
<feature type="transmembrane region" description="Helical" evidence="1">
    <location>
        <begin position="146"/>
        <end position="168"/>
    </location>
</feature>
<dbReference type="AlphaFoldDB" id="A0A1F8CMX8"/>
<organism evidence="2 3">
    <name type="scientific">Candidatus Woesebacteria bacterium RIFOXYA1_FULL_43_9</name>
    <dbReference type="NCBI Taxonomy" id="1802534"/>
    <lineage>
        <taxon>Bacteria</taxon>
        <taxon>Candidatus Woeseibacteriota</taxon>
    </lineage>
</organism>
<gene>
    <name evidence="2" type="ORF">A2188_01790</name>
</gene>
<feature type="transmembrane region" description="Helical" evidence="1">
    <location>
        <begin position="102"/>
        <end position="126"/>
    </location>
</feature>
<keyword evidence="1" id="KW-1133">Transmembrane helix</keyword>